<reference evidence="2 3" key="1">
    <citation type="submission" date="2019-05" db="EMBL/GenBank/DDBJ databases">
        <title>Another draft genome of Portunus trituberculatus and its Hox gene families provides insights of decapod evolution.</title>
        <authorList>
            <person name="Jeong J.-H."/>
            <person name="Song I."/>
            <person name="Kim S."/>
            <person name="Choi T."/>
            <person name="Kim D."/>
            <person name="Ryu S."/>
            <person name="Kim W."/>
        </authorList>
    </citation>
    <scope>NUCLEOTIDE SEQUENCE [LARGE SCALE GENOMIC DNA]</scope>
    <source>
        <tissue evidence="2">Muscle</tissue>
    </source>
</reference>
<feature type="region of interest" description="Disordered" evidence="1">
    <location>
        <begin position="77"/>
        <end position="103"/>
    </location>
</feature>
<dbReference type="EMBL" id="VSRR010000645">
    <property type="protein sequence ID" value="MPC18088.1"/>
    <property type="molecule type" value="Genomic_DNA"/>
</dbReference>
<evidence type="ECO:0000313" key="2">
    <source>
        <dbReference type="EMBL" id="MPC18088.1"/>
    </source>
</evidence>
<gene>
    <name evidence="2" type="ORF">E2C01_010961</name>
</gene>
<dbReference type="AlphaFoldDB" id="A0A5B7D9R6"/>
<dbReference type="Proteomes" id="UP000324222">
    <property type="component" value="Unassembled WGS sequence"/>
</dbReference>
<comment type="caution">
    <text evidence="2">The sequence shown here is derived from an EMBL/GenBank/DDBJ whole genome shotgun (WGS) entry which is preliminary data.</text>
</comment>
<organism evidence="2 3">
    <name type="scientific">Portunus trituberculatus</name>
    <name type="common">Swimming crab</name>
    <name type="synonym">Neptunus trituberculatus</name>
    <dbReference type="NCBI Taxonomy" id="210409"/>
    <lineage>
        <taxon>Eukaryota</taxon>
        <taxon>Metazoa</taxon>
        <taxon>Ecdysozoa</taxon>
        <taxon>Arthropoda</taxon>
        <taxon>Crustacea</taxon>
        <taxon>Multicrustacea</taxon>
        <taxon>Malacostraca</taxon>
        <taxon>Eumalacostraca</taxon>
        <taxon>Eucarida</taxon>
        <taxon>Decapoda</taxon>
        <taxon>Pleocyemata</taxon>
        <taxon>Brachyura</taxon>
        <taxon>Eubrachyura</taxon>
        <taxon>Portunoidea</taxon>
        <taxon>Portunidae</taxon>
        <taxon>Portuninae</taxon>
        <taxon>Portunus</taxon>
    </lineage>
</organism>
<keyword evidence="3" id="KW-1185">Reference proteome</keyword>
<proteinExistence type="predicted"/>
<evidence type="ECO:0000256" key="1">
    <source>
        <dbReference type="SAM" id="MobiDB-lite"/>
    </source>
</evidence>
<evidence type="ECO:0000313" key="3">
    <source>
        <dbReference type="Proteomes" id="UP000324222"/>
    </source>
</evidence>
<protein>
    <submittedName>
        <fullName evidence="2">Uncharacterized protein</fullName>
    </submittedName>
</protein>
<accession>A0A5B7D9R6</accession>
<name>A0A5B7D9R6_PORTR</name>
<sequence length="103" mass="11091">MSHHLPVRPSLRPSPRKSFSSLAALFPPLQRTCRGMQRDAVLPITDTNSDFKRCSQAVQFKASVTAISAADLAAPRYGGDHSGSEGPGKVRHLLPAMSPPQEV</sequence>